<dbReference type="Gene3D" id="3.30.450.40">
    <property type="match status" value="1"/>
</dbReference>
<dbReference type="eggNOG" id="COG0577">
    <property type="taxonomic scope" value="Bacteria"/>
</dbReference>
<evidence type="ECO:0000256" key="5">
    <source>
        <dbReference type="ARBA" id="ARBA00022989"/>
    </source>
</evidence>
<evidence type="ECO:0000256" key="1">
    <source>
        <dbReference type="ARBA" id="ARBA00004651"/>
    </source>
</evidence>
<reference evidence="10" key="1">
    <citation type="submission" date="2006-10" db="EMBL/GenBank/DDBJ databases">
        <title>Complete sequence of Solibacter usitatus Ellin6076.</title>
        <authorList>
            <consortium name="US DOE Joint Genome Institute"/>
            <person name="Copeland A."/>
            <person name="Lucas S."/>
            <person name="Lapidus A."/>
            <person name="Barry K."/>
            <person name="Detter J.C."/>
            <person name="Glavina del Rio T."/>
            <person name="Hammon N."/>
            <person name="Israni S."/>
            <person name="Dalin E."/>
            <person name="Tice H."/>
            <person name="Pitluck S."/>
            <person name="Thompson L.S."/>
            <person name="Brettin T."/>
            <person name="Bruce D."/>
            <person name="Han C."/>
            <person name="Tapia R."/>
            <person name="Gilna P."/>
            <person name="Schmutz J."/>
            <person name="Larimer F."/>
            <person name="Land M."/>
            <person name="Hauser L."/>
            <person name="Kyrpides N."/>
            <person name="Mikhailova N."/>
            <person name="Janssen P.H."/>
            <person name="Kuske C.R."/>
            <person name="Richardson P."/>
        </authorList>
    </citation>
    <scope>NUCLEOTIDE SEQUENCE</scope>
    <source>
        <strain evidence="10">Ellin6076</strain>
    </source>
</reference>
<feature type="transmembrane region" description="Helical" evidence="7">
    <location>
        <begin position="705"/>
        <end position="723"/>
    </location>
</feature>
<dbReference type="AlphaFoldDB" id="Q01YF8"/>
<keyword evidence="2" id="KW-1003">Cell membrane</keyword>
<dbReference type="InterPro" id="IPR001932">
    <property type="entry name" value="PPM-type_phosphatase-like_dom"/>
</dbReference>
<feature type="domain" description="PPM-type phosphatase" evidence="9">
    <location>
        <begin position="1025"/>
        <end position="1242"/>
    </location>
</feature>
<dbReference type="Pfam" id="PF01590">
    <property type="entry name" value="GAF"/>
    <property type="match status" value="1"/>
</dbReference>
<dbReference type="EMBL" id="CP000473">
    <property type="protein sequence ID" value="ABJ85307.1"/>
    <property type="molecule type" value="Genomic_DNA"/>
</dbReference>
<dbReference type="Gene3D" id="3.60.40.10">
    <property type="entry name" value="PPM-type phosphatase domain"/>
    <property type="match status" value="1"/>
</dbReference>
<evidence type="ECO:0000256" key="4">
    <source>
        <dbReference type="ARBA" id="ARBA00022801"/>
    </source>
</evidence>
<evidence type="ECO:0000259" key="8">
    <source>
        <dbReference type="SMART" id="SM00065"/>
    </source>
</evidence>
<protein>
    <submittedName>
        <fullName evidence="10">Serine phosphatase</fullName>
    </submittedName>
</protein>
<dbReference type="SUPFAM" id="SSF81606">
    <property type="entry name" value="PP2C-like"/>
    <property type="match status" value="1"/>
</dbReference>
<dbReference type="GO" id="GO:0005886">
    <property type="term" value="C:plasma membrane"/>
    <property type="evidence" value="ECO:0007669"/>
    <property type="project" value="UniProtKB-SubCell"/>
</dbReference>
<feature type="transmembrane region" description="Helical" evidence="7">
    <location>
        <begin position="670"/>
        <end position="693"/>
    </location>
</feature>
<keyword evidence="6 7" id="KW-0472">Membrane</keyword>
<feature type="transmembrane region" description="Helical" evidence="7">
    <location>
        <begin position="414"/>
        <end position="434"/>
    </location>
</feature>
<dbReference type="STRING" id="234267.Acid_4345"/>
<dbReference type="InterPro" id="IPR025857">
    <property type="entry name" value="MacB_PCD"/>
</dbReference>
<dbReference type="eggNOG" id="COG2208">
    <property type="taxonomic scope" value="Bacteria"/>
</dbReference>
<dbReference type="InterPro" id="IPR036457">
    <property type="entry name" value="PPM-type-like_dom_sf"/>
</dbReference>
<dbReference type="GO" id="GO:0016791">
    <property type="term" value="F:phosphatase activity"/>
    <property type="evidence" value="ECO:0007669"/>
    <property type="project" value="TreeGrafter"/>
</dbReference>
<dbReference type="PANTHER" id="PTHR43156">
    <property type="entry name" value="STAGE II SPORULATION PROTEIN E-RELATED"/>
    <property type="match status" value="1"/>
</dbReference>
<evidence type="ECO:0000256" key="6">
    <source>
        <dbReference type="ARBA" id="ARBA00023136"/>
    </source>
</evidence>
<organism evidence="10">
    <name type="scientific">Solibacter usitatus (strain Ellin6076)</name>
    <dbReference type="NCBI Taxonomy" id="234267"/>
    <lineage>
        <taxon>Bacteria</taxon>
        <taxon>Pseudomonadati</taxon>
        <taxon>Acidobacteriota</taxon>
        <taxon>Terriglobia</taxon>
        <taxon>Bryobacterales</taxon>
        <taxon>Solibacteraceae</taxon>
        <taxon>Candidatus Solibacter</taxon>
    </lineage>
</organism>
<dbReference type="OrthoDB" id="1451596at2"/>
<feature type="transmembrane region" description="Helical" evidence="7">
    <location>
        <begin position="317"/>
        <end position="343"/>
    </location>
</feature>
<gene>
    <name evidence="10" type="ordered locus">Acid_4345</name>
</gene>
<feature type="transmembrane region" description="Helical" evidence="7">
    <location>
        <begin position="266"/>
        <end position="290"/>
    </location>
</feature>
<dbReference type="Pfam" id="PF07228">
    <property type="entry name" value="SpoIIE"/>
    <property type="match status" value="1"/>
</dbReference>
<dbReference type="InterPro" id="IPR029016">
    <property type="entry name" value="GAF-like_dom_sf"/>
</dbReference>
<dbReference type="SUPFAM" id="SSF55781">
    <property type="entry name" value="GAF domain-like"/>
    <property type="match status" value="1"/>
</dbReference>
<feature type="domain" description="GAF" evidence="8">
    <location>
        <begin position="845"/>
        <end position="998"/>
    </location>
</feature>
<accession>Q01YF8</accession>
<dbReference type="SMART" id="SM00065">
    <property type="entry name" value="GAF"/>
    <property type="match status" value="1"/>
</dbReference>
<keyword evidence="4" id="KW-0378">Hydrolase</keyword>
<dbReference type="Pfam" id="PF12704">
    <property type="entry name" value="MacB_PCD"/>
    <property type="match status" value="2"/>
</dbReference>
<feature type="transmembrane region" description="Helical" evidence="7">
    <location>
        <begin position="729"/>
        <end position="748"/>
    </location>
</feature>
<evidence type="ECO:0000259" key="9">
    <source>
        <dbReference type="SMART" id="SM00331"/>
    </source>
</evidence>
<dbReference type="InterPro" id="IPR052016">
    <property type="entry name" value="Bact_Sigma-Reg"/>
</dbReference>
<dbReference type="eggNOG" id="COG2203">
    <property type="taxonomic scope" value="Bacteria"/>
</dbReference>
<dbReference type="InterPro" id="IPR017800">
    <property type="entry name" value="ADOP"/>
</dbReference>
<dbReference type="HOGENOM" id="CLU_266458_0_0_0"/>
<name>Q01YF8_SOLUE</name>
<dbReference type="InterPro" id="IPR003018">
    <property type="entry name" value="GAF"/>
</dbReference>
<evidence type="ECO:0000256" key="3">
    <source>
        <dbReference type="ARBA" id="ARBA00022692"/>
    </source>
</evidence>
<feature type="transmembrane region" description="Helical" evidence="7">
    <location>
        <begin position="363"/>
        <end position="384"/>
    </location>
</feature>
<dbReference type="SMART" id="SM00331">
    <property type="entry name" value="PP2C_SIG"/>
    <property type="match status" value="1"/>
</dbReference>
<proteinExistence type="predicted"/>
<dbReference type="InParanoid" id="Q01YF8"/>
<feature type="transmembrane region" description="Helical" evidence="7">
    <location>
        <begin position="760"/>
        <end position="782"/>
    </location>
</feature>
<evidence type="ECO:0000256" key="2">
    <source>
        <dbReference type="ARBA" id="ARBA00022475"/>
    </source>
</evidence>
<dbReference type="PANTHER" id="PTHR43156:SF2">
    <property type="entry name" value="STAGE II SPORULATION PROTEIN E"/>
    <property type="match status" value="1"/>
</dbReference>
<comment type="subcellular location">
    <subcellularLocation>
        <location evidence="1">Cell membrane</location>
        <topology evidence="1">Multi-pass membrane protein</topology>
    </subcellularLocation>
</comment>
<dbReference type="InterPro" id="IPR003838">
    <property type="entry name" value="ABC3_permease_C"/>
</dbReference>
<dbReference type="KEGG" id="sus:Acid_4345"/>
<sequence length="1243" mass="134049" precursor="true">MLQALQSWKSAKAMALLIVLALAIGIGSATAIYTVINTLLLTPVPFEHGERFVSVLGASFNDPERMSSLTPPDVREIRQRARSFDVFGWMRYANYNLTAPGPPLYLNAVLVTPALANRLGVPPRLGRWFAEGGAEPAVVISYGLWQRLGADPGLLNKSITLDGRVYPVSGVMPPGFQLPLSGPYNSGQIDIWLPLDPSGRGRRENDGSDFDFAYARLRPGVTLAQAQAEVKQIAASIAAREPASHLNFTARVDDLRELVAKDVRPILLLLFAAAILLLLLTCANVGGLLVSRSIARARDTAVRVALGAELRQLALQFCLEGICVSLPGAIGGLLFAALLVRLLVSYAASTGPRINELGIDWRVISFALTAALLAALLSSLAPLWQAGRTLPNEVLSAGVRGSAGARSNRLSRSLVVAEIALAFVLLTLSALMVGELRSLTRVWPGFDPNHLLTFQLTFATDAIPGRPGRVVYQARLVDALQAIPGVTAAGFVNQLPMNGCCLGTSIYPEGPGARASTGEAVSYLPVNPDYFRAIQIPLHRGRFLTQRDTGESPLAVVINEATAKRYWPNQDPVSATGHFNHVKGDPFQVVGVIANVRNNGLDNAPLPEIYLPALVVPVNPMNFVVRSPLPEADLVRQVRAAIRTVNPAQPIQDVRMMTDVIDESVSVKRIASYVMIFFALAALLLATLGAYGVVSYAVRQRTVEIGTRMALGALMRDLLSLVVGSGLKMAAWGIAIGGAASVAAAYFVVRALAIHNIGALPFVIAAVTITIVTLASSFFPAWSATMLSPMVAIRNDPDARWTPDARGLRRLLDGLSRGEWRDTEPAAPDTALMTELIDASRRATSFRDAIRAALESVRAALGAQSALILESDGSGPFRSTISVPESAAEFEIPRDGLLSNRLRTYAAPLPVSAADLDAWQRWAAEYRPDKVPEIETLRRTGVRLAVSLRTSKEVIGILMLGPPLGRDEFYRDEKRLLLGCADQFALLLENARLTGRVLEQEKLRRDVALAAEVQKRLLPSQSLATPSAKLAAVSIPARSVGGDYYDFLDLGAGRTGIALADVAGKGVPAALIMSVVQASLRVLSAQQELPLPDLAASMNHFLYRSTGTNSYATFFYAQWNDLDRRLRYVNAGHNPPYLFRAGGEIEELPAGGTVIGLFPRAAYDEVALELYPGDLLIAFTDGVPEALNPADEEFGEDRLKSVARSVAHLSVEEMSSHIVTEMKKWIQDAPQYDDLTFVLLKVM</sequence>
<dbReference type="Pfam" id="PF02687">
    <property type="entry name" value="FtsX"/>
    <property type="match status" value="2"/>
</dbReference>
<dbReference type="NCBIfam" id="TIGR03434">
    <property type="entry name" value="ADOP"/>
    <property type="match status" value="1"/>
</dbReference>
<keyword evidence="3 7" id="KW-0812">Transmembrane</keyword>
<evidence type="ECO:0000256" key="7">
    <source>
        <dbReference type="SAM" id="Phobius"/>
    </source>
</evidence>
<keyword evidence="5 7" id="KW-1133">Transmembrane helix</keyword>
<evidence type="ECO:0000313" key="10">
    <source>
        <dbReference type="EMBL" id="ABJ85307.1"/>
    </source>
</evidence>